<gene>
    <name evidence="2" type="ORF">DFH07DRAFT_875643</name>
</gene>
<protein>
    <recommendedName>
        <fullName evidence="4">F-box domain-containing protein</fullName>
    </recommendedName>
</protein>
<feature type="non-terminal residue" evidence="2">
    <location>
        <position position="201"/>
    </location>
</feature>
<keyword evidence="3" id="KW-1185">Reference proteome</keyword>
<accession>A0AAD7K7N2</accession>
<organism evidence="2 3">
    <name type="scientific">Mycena maculata</name>
    <dbReference type="NCBI Taxonomy" id="230809"/>
    <lineage>
        <taxon>Eukaryota</taxon>
        <taxon>Fungi</taxon>
        <taxon>Dikarya</taxon>
        <taxon>Basidiomycota</taxon>
        <taxon>Agaricomycotina</taxon>
        <taxon>Agaricomycetes</taxon>
        <taxon>Agaricomycetidae</taxon>
        <taxon>Agaricales</taxon>
        <taxon>Marasmiineae</taxon>
        <taxon>Mycenaceae</taxon>
        <taxon>Mycena</taxon>
    </lineage>
</organism>
<dbReference type="Proteomes" id="UP001215280">
    <property type="component" value="Unassembled WGS sequence"/>
</dbReference>
<evidence type="ECO:0008006" key="4">
    <source>
        <dbReference type="Google" id="ProtNLM"/>
    </source>
</evidence>
<proteinExistence type="predicted"/>
<dbReference type="EMBL" id="JARJLG010000006">
    <property type="protein sequence ID" value="KAJ7780040.1"/>
    <property type="molecule type" value="Genomic_DNA"/>
</dbReference>
<comment type="caution">
    <text evidence="2">The sequence shown here is derived from an EMBL/GenBank/DDBJ whole genome shotgun (WGS) entry which is preliminary data.</text>
</comment>
<sequence>MSFRCSECGAFTTRGEELGSFDLTVTVAPQTLARYQRLLTTNTPPEGPELAYIRAIVSKTGARLTRLDDEISVLQDRLKQLEEERSALGDYHVQNTAMLSPLRRMPAEVLSEIFSWTLSPVHAPLTVKRLRDSPWVLTHVSSRWRAIALSTSSLWSLVYIEYPGIYSLAMIRAQVDRARTLKVHFSGSQRRDSRPQTEMFK</sequence>
<dbReference type="AlphaFoldDB" id="A0AAD7K7N2"/>
<evidence type="ECO:0000313" key="2">
    <source>
        <dbReference type="EMBL" id="KAJ7780040.1"/>
    </source>
</evidence>
<reference evidence="2" key="1">
    <citation type="submission" date="2023-03" db="EMBL/GenBank/DDBJ databases">
        <title>Massive genome expansion in bonnet fungi (Mycena s.s.) driven by repeated elements and novel gene families across ecological guilds.</title>
        <authorList>
            <consortium name="Lawrence Berkeley National Laboratory"/>
            <person name="Harder C.B."/>
            <person name="Miyauchi S."/>
            <person name="Viragh M."/>
            <person name="Kuo A."/>
            <person name="Thoen E."/>
            <person name="Andreopoulos B."/>
            <person name="Lu D."/>
            <person name="Skrede I."/>
            <person name="Drula E."/>
            <person name="Henrissat B."/>
            <person name="Morin E."/>
            <person name="Kohler A."/>
            <person name="Barry K."/>
            <person name="LaButti K."/>
            <person name="Morin E."/>
            <person name="Salamov A."/>
            <person name="Lipzen A."/>
            <person name="Mereny Z."/>
            <person name="Hegedus B."/>
            <person name="Baldrian P."/>
            <person name="Stursova M."/>
            <person name="Weitz H."/>
            <person name="Taylor A."/>
            <person name="Grigoriev I.V."/>
            <person name="Nagy L.G."/>
            <person name="Martin F."/>
            <person name="Kauserud H."/>
        </authorList>
    </citation>
    <scope>NUCLEOTIDE SEQUENCE</scope>
    <source>
        <strain evidence="2">CBHHK188m</strain>
    </source>
</reference>
<evidence type="ECO:0000256" key="1">
    <source>
        <dbReference type="SAM" id="Coils"/>
    </source>
</evidence>
<evidence type="ECO:0000313" key="3">
    <source>
        <dbReference type="Proteomes" id="UP001215280"/>
    </source>
</evidence>
<keyword evidence="1" id="KW-0175">Coiled coil</keyword>
<feature type="coiled-coil region" evidence="1">
    <location>
        <begin position="64"/>
        <end position="91"/>
    </location>
</feature>
<name>A0AAD7K7N2_9AGAR</name>